<dbReference type="RefSeq" id="WP_075314314.1">
    <property type="nucleotide sequence ID" value="NZ_CP018871.1"/>
</dbReference>
<protein>
    <submittedName>
        <fullName evidence="8">S8 family serine peptidase</fullName>
    </submittedName>
</protein>
<dbReference type="EMBL" id="WTTO01000017">
    <property type="protein sequence ID" value="NAR73387.1"/>
    <property type="molecule type" value="Genomic_DNA"/>
</dbReference>
<dbReference type="Gene3D" id="3.40.50.200">
    <property type="entry name" value="Peptidase S8/S53 domain"/>
    <property type="match status" value="1"/>
</dbReference>
<dbReference type="PROSITE" id="PS51892">
    <property type="entry name" value="SUBTILASE"/>
    <property type="match status" value="1"/>
</dbReference>
<dbReference type="InterPro" id="IPR000209">
    <property type="entry name" value="Peptidase_S8/S53_dom"/>
</dbReference>
<feature type="active site" description="Charge relay system" evidence="5">
    <location>
        <position position="505"/>
    </location>
</feature>
<keyword evidence="4 5" id="KW-0720">Serine protease</keyword>
<dbReference type="InterPro" id="IPR050131">
    <property type="entry name" value="Peptidase_S8_subtilisin-like"/>
</dbReference>
<evidence type="ECO:0000256" key="3">
    <source>
        <dbReference type="ARBA" id="ARBA00022801"/>
    </source>
</evidence>
<comment type="caution">
    <text evidence="8">The sequence shown here is derived from an EMBL/GenBank/DDBJ whole genome shotgun (WGS) entry which is preliminary data.</text>
</comment>
<dbReference type="PRINTS" id="PR00723">
    <property type="entry name" value="SUBTILISIN"/>
</dbReference>
<proteinExistence type="inferred from homology"/>
<dbReference type="InterPro" id="IPR049955">
    <property type="entry name" value="IteS-like"/>
</dbReference>
<evidence type="ECO:0000256" key="6">
    <source>
        <dbReference type="SAM" id="MobiDB-lite"/>
    </source>
</evidence>
<evidence type="ECO:0000259" key="7">
    <source>
        <dbReference type="Pfam" id="PF00082"/>
    </source>
</evidence>
<dbReference type="PANTHER" id="PTHR43806:SF11">
    <property type="entry name" value="CEREVISIN-RELATED"/>
    <property type="match status" value="1"/>
</dbReference>
<dbReference type="AlphaFoldDB" id="A0AAJ2YTV7"/>
<dbReference type="NCBIfam" id="NF042956">
    <property type="entry name" value="IteS_antiphage"/>
    <property type="match status" value="1"/>
</dbReference>
<feature type="region of interest" description="Disordered" evidence="6">
    <location>
        <begin position="1"/>
        <end position="43"/>
    </location>
</feature>
<dbReference type="KEGG" id="ahl:AHTJS_00335"/>
<keyword evidence="3 5" id="KW-0378">Hydrolase</keyword>
<dbReference type="Pfam" id="PF00082">
    <property type="entry name" value="Peptidase_S8"/>
    <property type="match status" value="1"/>
</dbReference>
<feature type="active site" description="Charge relay system" evidence="5">
    <location>
        <position position="301"/>
    </location>
</feature>
<evidence type="ECO:0000313" key="9">
    <source>
        <dbReference type="Proteomes" id="UP000451048"/>
    </source>
</evidence>
<accession>A0AAJ2YTV7</accession>
<dbReference type="GO" id="GO:0004252">
    <property type="term" value="F:serine-type endopeptidase activity"/>
    <property type="evidence" value="ECO:0007669"/>
    <property type="project" value="UniProtKB-UniRule"/>
</dbReference>
<evidence type="ECO:0000256" key="4">
    <source>
        <dbReference type="ARBA" id="ARBA00022825"/>
    </source>
</evidence>
<dbReference type="InterPro" id="IPR015500">
    <property type="entry name" value="Peptidase_S8_subtilisin-rel"/>
</dbReference>
<dbReference type="Proteomes" id="UP000451048">
    <property type="component" value="Unassembled WGS sequence"/>
</dbReference>
<feature type="domain" description="Peptidase S8/S53" evidence="7">
    <location>
        <begin position="265"/>
        <end position="562"/>
    </location>
</feature>
<comment type="similarity">
    <text evidence="1 5">Belongs to the peptidase S8 family.</text>
</comment>
<dbReference type="InterPro" id="IPR036852">
    <property type="entry name" value="Peptidase_S8/S53_dom_sf"/>
</dbReference>
<dbReference type="SUPFAM" id="SSF52743">
    <property type="entry name" value="Subtilisin-like"/>
    <property type="match status" value="1"/>
</dbReference>
<evidence type="ECO:0000256" key="5">
    <source>
        <dbReference type="PROSITE-ProRule" id="PRU01240"/>
    </source>
</evidence>
<name>A0AAJ2YTV7_ACIHA</name>
<gene>
    <name evidence="8" type="ORF">GPS52_07730</name>
</gene>
<dbReference type="PANTHER" id="PTHR43806">
    <property type="entry name" value="PEPTIDASE S8"/>
    <property type="match status" value="1"/>
</dbReference>
<dbReference type="CDD" id="cd04847">
    <property type="entry name" value="Peptidases_S8_Subtilisin_like_2"/>
    <property type="match status" value="1"/>
</dbReference>
<evidence type="ECO:0000256" key="1">
    <source>
        <dbReference type="ARBA" id="ARBA00011073"/>
    </source>
</evidence>
<keyword evidence="2 5" id="KW-0645">Protease</keyword>
<evidence type="ECO:0000256" key="2">
    <source>
        <dbReference type="ARBA" id="ARBA00022670"/>
    </source>
</evidence>
<sequence>MIKNENPILVIKPSAQDHRPPIGSGGGEPKIFGNGASSRRRKELADQTDKTFKFFKSEFERWSDLPAVAKVTLKEEALAKSHRPTSLFTKSTCPIIGTMGFGEILISATPKGLNELKKRILTANAQKTTANISTIEKIEPFTENERLHKHNWTELNNKIQDNRIKLSVFDHQNDAQNQKLKIALFALAEEYSITLEKLAYGSNENLYVAKTEDLNAKKALGNFIGLRSVLPMPYYQPLDILSPMNILSKADPTTFPMPEHNKEYPIVGIIDSGICPNNSLLSPWIIARETYVPIGEEDYQHGTMVAGLVVNSRALNHNDGRFPTSQAKIVDVNIFPKDGNISETELVSTIEEIIPKYPDVKVWNLSLGASNPVSETDFSDFACFLDEMHDQYQCLFVIASGNQSNRSCWPTMSNSIFTKENRLSSPADSIRGLTVGSLAHKETALTLVRNEEVSPFSRIGPGPCFIPKPEITHYGGNNCPNGNYTQTGVISLGPNDTLCESIGTSFATPIVSSLAAEIYHFLAKNKTEVVTPEMVKALLIHSALVSNSQKVSSDNLNYYGFGRPQDITDTLYCDPHTITLFFNVDVRHGGFEFEKVPFPMASCLLTPQGKFKGEILMTLVYSPLTNKGFASEYCRTNVDVGMGSYDLKKKNAPEFHSLVPATPDDISERYEAAQIEHGFKWSPVKAYYKKFPRGVGVDTWRLKMKVMRRAEEDKPDHAQNATLVLTIRALDDKLPVYNETFQELRKLGWVVQPIDNHLRLRP</sequence>
<feature type="active site" description="Charge relay system" evidence="5">
    <location>
        <position position="271"/>
    </location>
</feature>
<organism evidence="8 9">
    <name type="scientific">Acinetobacter haemolyticus</name>
    <dbReference type="NCBI Taxonomy" id="29430"/>
    <lineage>
        <taxon>Bacteria</taxon>
        <taxon>Pseudomonadati</taxon>
        <taxon>Pseudomonadota</taxon>
        <taxon>Gammaproteobacteria</taxon>
        <taxon>Moraxellales</taxon>
        <taxon>Moraxellaceae</taxon>
        <taxon>Acinetobacter</taxon>
    </lineage>
</organism>
<dbReference type="InterPro" id="IPR034074">
    <property type="entry name" value="Y4bN_pept_dom"/>
</dbReference>
<dbReference type="GO" id="GO:0006508">
    <property type="term" value="P:proteolysis"/>
    <property type="evidence" value="ECO:0007669"/>
    <property type="project" value="UniProtKB-KW"/>
</dbReference>
<reference evidence="8 9" key="1">
    <citation type="submission" date="2019-12" db="EMBL/GenBank/DDBJ databases">
        <title>Acinetobacter haemolyticus comparative genomics.</title>
        <authorList>
            <person name="Castro-Jaimes S."/>
            <person name="Bello-Lopez E."/>
            <person name="Velazquez-Acosta C."/>
            <person name="Volkow-Fernandez P."/>
            <person name="Lozano-Zarain P."/>
            <person name="Castillo Ramirez S."/>
            <person name="Cevallos M.A."/>
        </authorList>
    </citation>
    <scope>NUCLEOTIDE SEQUENCE [LARGE SCALE GENOMIC DNA]</scope>
    <source>
        <strain evidence="8 9">AN10</strain>
    </source>
</reference>
<evidence type="ECO:0000313" key="8">
    <source>
        <dbReference type="EMBL" id="NAR73387.1"/>
    </source>
</evidence>